<dbReference type="OrthoDB" id="9761532at2"/>
<organism evidence="9 10">
    <name type="scientific">Companilactobacillus paralimentarius DSM 13238 = JCM 10415</name>
    <dbReference type="NCBI Taxonomy" id="1122151"/>
    <lineage>
        <taxon>Bacteria</taxon>
        <taxon>Bacillati</taxon>
        <taxon>Bacillota</taxon>
        <taxon>Bacilli</taxon>
        <taxon>Lactobacillales</taxon>
        <taxon>Lactobacillaceae</taxon>
        <taxon>Companilactobacillus</taxon>
    </lineage>
</organism>
<dbReference type="GO" id="GO:0008270">
    <property type="term" value="F:zinc ion binding"/>
    <property type="evidence" value="ECO:0007669"/>
    <property type="project" value="InterPro"/>
</dbReference>
<evidence type="ECO:0000313" key="9">
    <source>
        <dbReference type="EMBL" id="KRL29151.1"/>
    </source>
</evidence>
<dbReference type="InterPro" id="IPR002933">
    <property type="entry name" value="Peptidase_M20"/>
</dbReference>
<dbReference type="GO" id="GO:0006526">
    <property type="term" value="P:L-arginine biosynthetic process"/>
    <property type="evidence" value="ECO:0007669"/>
    <property type="project" value="TreeGrafter"/>
</dbReference>
<dbReference type="PATRIC" id="fig|1122151.5.peg.1202"/>
<dbReference type="Gene3D" id="3.40.630.10">
    <property type="entry name" value="Zn peptidases"/>
    <property type="match status" value="2"/>
</dbReference>
<dbReference type="GO" id="GO:0016805">
    <property type="term" value="F:dipeptidase activity"/>
    <property type="evidence" value="ECO:0007669"/>
    <property type="project" value="UniProtKB-KW"/>
</dbReference>
<evidence type="ECO:0000256" key="7">
    <source>
        <dbReference type="ARBA" id="ARBA00022997"/>
    </source>
</evidence>
<evidence type="ECO:0000256" key="1">
    <source>
        <dbReference type="ARBA" id="ARBA00001947"/>
    </source>
</evidence>
<dbReference type="InterPro" id="IPR010964">
    <property type="entry name" value="M20A_pepV-rel"/>
</dbReference>
<dbReference type="Proteomes" id="UP000051908">
    <property type="component" value="Unassembled WGS sequence"/>
</dbReference>
<dbReference type="GeneID" id="96668837"/>
<keyword evidence="5" id="KW-0378">Hydrolase</keyword>
<evidence type="ECO:0000256" key="2">
    <source>
        <dbReference type="ARBA" id="ARBA00006247"/>
    </source>
</evidence>
<evidence type="ECO:0000256" key="3">
    <source>
        <dbReference type="ARBA" id="ARBA00022670"/>
    </source>
</evidence>
<sequence length="437" mass="50070">MKEIRTDFQKLFDESKDEFLTYFTDLIRIPSVNGHKTYQAPFGIGPKRALEYILNLSKKLGFRTGQAGNCVGWAEYGPETEDYFGVLGHLDVVDVVDDWNYPPFDLTLREGYFYGRGVLDNKGPLLSTLFALYLIKKQRIPLNKRIRIMFGTDEEMGSRDIPYFLKEQKPPYAGFTPDCKFPIVYGERGIVDLTVTLPITDGSLEQIDSLKGVFDHSFLPDYAAITVNGKKTEYHGKKAPSNAPDMAKNVLPELVEDNQDLTGQTGKLFQWLNRKIANQYNGKNLGLDYQDEDSGELQLSFYDLEKGIDELNFSISMRYPVTISEDMILRQLKSQFLKRMELRINRSFPSTVKDKDLSYMQKFSKIYEEDTGLNGEPVTTTGATYAREMPNIIAFGPSFPGQKGIAHKGDEWLKYSDWLMMMQIYYDCFISELVDEQ</sequence>
<proteinExistence type="inferred from homology"/>
<keyword evidence="7" id="KW-0224">Dipeptidase</keyword>
<dbReference type="AlphaFoldDB" id="A0A0R1PA32"/>
<dbReference type="InterPro" id="IPR050072">
    <property type="entry name" value="Peptidase_M20A"/>
</dbReference>
<gene>
    <name evidence="9" type="ORF">FD33_GL001160</name>
</gene>
<dbReference type="SUPFAM" id="SSF55031">
    <property type="entry name" value="Bacterial exopeptidase dimerisation domain"/>
    <property type="match status" value="1"/>
</dbReference>
<evidence type="ECO:0000256" key="8">
    <source>
        <dbReference type="ARBA" id="ARBA00023049"/>
    </source>
</evidence>
<dbReference type="GO" id="GO:0008777">
    <property type="term" value="F:acetylornithine deacetylase activity"/>
    <property type="evidence" value="ECO:0007669"/>
    <property type="project" value="TreeGrafter"/>
</dbReference>
<evidence type="ECO:0000256" key="4">
    <source>
        <dbReference type="ARBA" id="ARBA00022723"/>
    </source>
</evidence>
<keyword evidence="4" id="KW-0479">Metal-binding</keyword>
<dbReference type="GO" id="GO:0008237">
    <property type="term" value="F:metallopeptidase activity"/>
    <property type="evidence" value="ECO:0007669"/>
    <property type="project" value="UniProtKB-KW"/>
</dbReference>
<keyword evidence="8" id="KW-0482">Metalloprotease</keyword>
<dbReference type="PANTHER" id="PTHR43808:SF31">
    <property type="entry name" value="N-ACETYL-L-CITRULLINE DEACETYLASE"/>
    <property type="match status" value="1"/>
</dbReference>
<dbReference type="EMBL" id="AZES01000134">
    <property type="protein sequence ID" value="KRL29151.1"/>
    <property type="molecule type" value="Genomic_DNA"/>
</dbReference>
<comment type="caution">
    <text evidence="9">The sequence shown here is derived from an EMBL/GenBank/DDBJ whole genome shotgun (WGS) entry which is preliminary data.</text>
</comment>
<dbReference type="NCBIfam" id="TIGR01887">
    <property type="entry name" value="dipeptidaselike"/>
    <property type="match status" value="1"/>
</dbReference>
<accession>A0A0R1PA32</accession>
<evidence type="ECO:0008006" key="11">
    <source>
        <dbReference type="Google" id="ProtNLM"/>
    </source>
</evidence>
<dbReference type="InterPro" id="IPR036264">
    <property type="entry name" value="Bact_exopeptidase_dim_dom"/>
</dbReference>
<comment type="cofactor">
    <cofactor evidence="1">
        <name>Zn(2+)</name>
        <dbReference type="ChEBI" id="CHEBI:29105"/>
    </cofactor>
</comment>
<evidence type="ECO:0000256" key="5">
    <source>
        <dbReference type="ARBA" id="ARBA00022801"/>
    </source>
</evidence>
<dbReference type="Pfam" id="PF01546">
    <property type="entry name" value="Peptidase_M20"/>
    <property type="match status" value="1"/>
</dbReference>
<comment type="similarity">
    <text evidence="2">Belongs to the peptidase M20A family.</text>
</comment>
<evidence type="ECO:0000256" key="6">
    <source>
        <dbReference type="ARBA" id="ARBA00022833"/>
    </source>
</evidence>
<protein>
    <recommendedName>
        <fullName evidence="11">Peptidase M20</fullName>
    </recommendedName>
</protein>
<dbReference type="GO" id="GO:0006508">
    <property type="term" value="P:proteolysis"/>
    <property type="evidence" value="ECO:0007669"/>
    <property type="project" value="UniProtKB-KW"/>
</dbReference>
<keyword evidence="10" id="KW-1185">Reference proteome</keyword>
<dbReference type="RefSeq" id="WP_025086026.1">
    <property type="nucleotide sequence ID" value="NZ_AZES01000134.1"/>
</dbReference>
<keyword evidence="6" id="KW-0862">Zinc</keyword>
<reference evidence="9 10" key="1">
    <citation type="journal article" date="2015" name="Genome Announc.">
        <title>Expanding the biotechnology potential of lactobacilli through comparative genomics of 213 strains and associated genera.</title>
        <authorList>
            <person name="Sun Z."/>
            <person name="Harris H.M."/>
            <person name="McCann A."/>
            <person name="Guo C."/>
            <person name="Argimon S."/>
            <person name="Zhang W."/>
            <person name="Yang X."/>
            <person name="Jeffery I.B."/>
            <person name="Cooney J.C."/>
            <person name="Kagawa T.F."/>
            <person name="Liu W."/>
            <person name="Song Y."/>
            <person name="Salvetti E."/>
            <person name="Wrobel A."/>
            <person name="Rasinkangas P."/>
            <person name="Parkhill J."/>
            <person name="Rea M.C."/>
            <person name="O'Sullivan O."/>
            <person name="Ritari J."/>
            <person name="Douillard F.P."/>
            <person name="Paul Ross R."/>
            <person name="Yang R."/>
            <person name="Briner A.E."/>
            <person name="Felis G.E."/>
            <person name="de Vos W.M."/>
            <person name="Barrangou R."/>
            <person name="Klaenhammer T.R."/>
            <person name="Caufield P.W."/>
            <person name="Cui Y."/>
            <person name="Zhang H."/>
            <person name="O'Toole P.W."/>
        </authorList>
    </citation>
    <scope>NUCLEOTIDE SEQUENCE [LARGE SCALE GENOMIC DNA]</scope>
    <source>
        <strain evidence="9 10">DSM 13238</strain>
    </source>
</reference>
<dbReference type="PANTHER" id="PTHR43808">
    <property type="entry name" value="ACETYLORNITHINE DEACETYLASE"/>
    <property type="match status" value="1"/>
</dbReference>
<name>A0A0R1PA32_9LACO</name>
<evidence type="ECO:0000313" key="10">
    <source>
        <dbReference type="Proteomes" id="UP000051908"/>
    </source>
</evidence>
<dbReference type="SUPFAM" id="SSF53187">
    <property type="entry name" value="Zn-dependent exopeptidases"/>
    <property type="match status" value="1"/>
</dbReference>
<keyword evidence="3" id="KW-0645">Protease</keyword>